<evidence type="ECO:0000256" key="2">
    <source>
        <dbReference type="ARBA" id="ARBA00022679"/>
    </source>
</evidence>
<dbReference type="SUPFAM" id="SSF53335">
    <property type="entry name" value="S-adenosyl-L-methionine-dependent methyltransferases"/>
    <property type="match status" value="1"/>
</dbReference>
<name>A0A7Z0IM55_9ACTN</name>
<dbReference type="EC" id="2.1.1.171" evidence="4"/>
<dbReference type="PROSITE" id="PS00092">
    <property type="entry name" value="N6_MTASE"/>
    <property type="match status" value="1"/>
</dbReference>
<feature type="region of interest" description="Disordered" evidence="3">
    <location>
        <begin position="1"/>
        <end position="25"/>
    </location>
</feature>
<dbReference type="InterPro" id="IPR029063">
    <property type="entry name" value="SAM-dependent_MTases_sf"/>
</dbReference>
<dbReference type="PANTHER" id="PTHR43542:SF1">
    <property type="entry name" value="METHYLTRANSFERASE"/>
    <property type="match status" value="1"/>
</dbReference>
<proteinExistence type="predicted"/>
<gene>
    <name evidence="4" type="ORF">GGQ54_002821</name>
</gene>
<dbReference type="Pfam" id="PF03602">
    <property type="entry name" value="Cons_hypoth95"/>
    <property type="match status" value="1"/>
</dbReference>
<evidence type="ECO:0000256" key="3">
    <source>
        <dbReference type="SAM" id="MobiDB-lite"/>
    </source>
</evidence>
<evidence type="ECO:0000256" key="1">
    <source>
        <dbReference type="ARBA" id="ARBA00022603"/>
    </source>
</evidence>
<dbReference type="GO" id="GO:0003676">
    <property type="term" value="F:nucleic acid binding"/>
    <property type="evidence" value="ECO:0007669"/>
    <property type="project" value="InterPro"/>
</dbReference>
<dbReference type="Proteomes" id="UP000527616">
    <property type="component" value="Unassembled WGS sequence"/>
</dbReference>
<dbReference type="InterPro" id="IPR004398">
    <property type="entry name" value="RNA_MeTrfase_RsmD"/>
</dbReference>
<dbReference type="NCBIfam" id="TIGR00095">
    <property type="entry name" value="16S rRNA (guanine(966)-N(2))-methyltransferase RsmD"/>
    <property type="match status" value="1"/>
</dbReference>
<comment type="caution">
    <text evidence="4">The sequence shown here is derived from an EMBL/GenBank/DDBJ whole genome shotgun (WGS) entry which is preliminary data.</text>
</comment>
<accession>A0A7Z0IM55</accession>
<dbReference type="PANTHER" id="PTHR43542">
    <property type="entry name" value="METHYLTRANSFERASE"/>
    <property type="match status" value="1"/>
</dbReference>
<dbReference type="InterPro" id="IPR002052">
    <property type="entry name" value="DNA_methylase_N6_adenine_CS"/>
</dbReference>
<organism evidence="4 5">
    <name type="scientific">Naumannella cuiyingiana</name>
    <dbReference type="NCBI Taxonomy" id="1347891"/>
    <lineage>
        <taxon>Bacteria</taxon>
        <taxon>Bacillati</taxon>
        <taxon>Actinomycetota</taxon>
        <taxon>Actinomycetes</taxon>
        <taxon>Propionibacteriales</taxon>
        <taxon>Propionibacteriaceae</taxon>
        <taxon>Naumannella</taxon>
    </lineage>
</organism>
<evidence type="ECO:0000313" key="5">
    <source>
        <dbReference type="Proteomes" id="UP000527616"/>
    </source>
</evidence>
<dbReference type="PIRSF" id="PIRSF004553">
    <property type="entry name" value="CHP00095"/>
    <property type="match status" value="1"/>
</dbReference>
<dbReference type="Gene3D" id="3.40.50.150">
    <property type="entry name" value="Vaccinia Virus protein VP39"/>
    <property type="match status" value="1"/>
</dbReference>
<dbReference type="CDD" id="cd02440">
    <property type="entry name" value="AdoMet_MTases"/>
    <property type="match status" value="1"/>
</dbReference>
<keyword evidence="5" id="KW-1185">Reference proteome</keyword>
<reference evidence="4 5" key="1">
    <citation type="submission" date="2020-07" db="EMBL/GenBank/DDBJ databases">
        <title>Sequencing the genomes of 1000 actinobacteria strains.</title>
        <authorList>
            <person name="Klenk H.-P."/>
        </authorList>
    </citation>
    <scope>NUCLEOTIDE SEQUENCE [LARGE SCALE GENOMIC DNA]</scope>
    <source>
        <strain evidence="4 5">DSM 103164</strain>
    </source>
</reference>
<protein>
    <submittedName>
        <fullName evidence="4">16S rRNA (Guanine966-N2)-methyltransferase</fullName>
        <ecNumber evidence="4">2.1.1.171</ecNumber>
    </submittedName>
</protein>
<keyword evidence="1 4" id="KW-0489">Methyltransferase</keyword>
<sequence length="202" mass="21052">MTRLIAGRAGGRRIAAPGGADTRPTTDRVREAVFSALAAWAGTAGEAPDAALAGLGFCDLYAGSGAMALEAASRGAAPVLAIEAARPAAEIIRRNAREVGLAVTVSAQRAETALQRPAGCGYDIVWADPPYALDSADLDRVIGAAVANGWLVPDGLLAIERSSRTPAPRWPPGFEHWSRRYGETTIHYAQRGPDPAPAERDA</sequence>
<keyword evidence="2 4" id="KW-0808">Transferase</keyword>
<dbReference type="AlphaFoldDB" id="A0A7Z0IM55"/>
<evidence type="ECO:0000313" key="4">
    <source>
        <dbReference type="EMBL" id="NYI72261.1"/>
    </source>
</evidence>
<dbReference type="RefSeq" id="WP_179445984.1">
    <property type="nucleotide sequence ID" value="NZ_JACBZS010000001.1"/>
</dbReference>
<dbReference type="EMBL" id="JACBZS010000001">
    <property type="protein sequence ID" value="NYI72261.1"/>
    <property type="molecule type" value="Genomic_DNA"/>
</dbReference>
<dbReference type="GO" id="GO:0052913">
    <property type="term" value="F:16S rRNA (guanine(966)-N(2))-methyltransferase activity"/>
    <property type="evidence" value="ECO:0007669"/>
    <property type="project" value="UniProtKB-EC"/>
</dbReference>